<organism evidence="2">
    <name type="scientific">freshwater metagenome</name>
    <dbReference type="NCBI Taxonomy" id="449393"/>
    <lineage>
        <taxon>unclassified sequences</taxon>
        <taxon>metagenomes</taxon>
        <taxon>ecological metagenomes</taxon>
    </lineage>
</organism>
<proteinExistence type="predicted"/>
<feature type="region of interest" description="Disordered" evidence="1">
    <location>
        <begin position="108"/>
        <end position="130"/>
    </location>
</feature>
<evidence type="ECO:0000256" key="1">
    <source>
        <dbReference type="SAM" id="MobiDB-lite"/>
    </source>
</evidence>
<dbReference type="EMBL" id="CAFBMK010000381">
    <property type="protein sequence ID" value="CAB4954353.1"/>
    <property type="molecule type" value="Genomic_DNA"/>
</dbReference>
<accession>A0A6J7KHM1</accession>
<sequence>MLGDVTDRPYTAEQVDAAVREISEPGRLRRAEEVVTHAVPNLQRIIDGALHDGGWFSQGHEQQIGQASAEPDPQMREARLHALVADESRLAMLVGVTVGFALARELAAPGTAAAEADPTPEHDQDGAPPA</sequence>
<protein>
    <submittedName>
        <fullName evidence="2">Unannotated protein</fullName>
    </submittedName>
</protein>
<name>A0A6J7KHM1_9ZZZZ</name>
<evidence type="ECO:0000313" key="2">
    <source>
        <dbReference type="EMBL" id="CAB4954353.1"/>
    </source>
</evidence>
<gene>
    <name evidence="2" type="ORF">UFOPK3564_03675</name>
</gene>
<feature type="compositionally biased region" description="Basic and acidic residues" evidence="1">
    <location>
        <begin position="119"/>
        <end position="130"/>
    </location>
</feature>
<reference evidence="2" key="1">
    <citation type="submission" date="2020-05" db="EMBL/GenBank/DDBJ databases">
        <authorList>
            <person name="Chiriac C."/>
            <person name="Salcher M."/>
            <person name="Ghai R."/>
            <person name="Kavagutti S V."/>
        </authorList>
    </citation>
    <scope>NUCLEOTIDE SEQUENCE</scope>
</reference>
<feature type="compositionally biased region" description="Low complexity" evidence="1">
    <location>
        <begin position="108"/>
        <end position="117"/>
    </location>
</feature>
<dbReference type="AlphaFoldDB" id="A0A6J7KHM1"/>